<evidence type="ECO:0000313" key="2">
    <source>
        <dbReference type="Proteomes" id="UP000094892"/>
    </source>
</evidence>
<dbReference type="InterPro" id="IPR051606">
    <property type="entry name" value="Polyketide_Oxido-like"/>
</dbReference>
<accession>A0A1E3KUQ2</accession>
<dbReference type="InterPro" id="IPR036291">
    <property type="entry name" value="NAD(P)-bd_dom_sf"/>
</dbReference>
<dbReference type="Gene3D" id="3.40.50.720">
    <property type="entry name" value="NAD(P)-binding Rossmann-like Domain"/>
    <property type="match status" value="1"/>
</dbReference>
<organism evidence="1 2">
    <name type="scientific">Lactiplantibacillus plantarum</name>
    <name type="common">Lactobacillus plantarum</name>
    <dbReference type="NCBI Taxonomy" id="1590"/>
    <lineage>
        <taxon>Bacteria</taxon>
        <taxon>Bacillati</taxon>
        <taxon>Bacillota</taxon>
        <taxon>Bacilli</taxon>
        <taxon>Lactobacillales</taxon>
        <taxon>Lactobacillaceae</taxon>
        <taxon>Lactiplantibacillus</taxon>
    </lineage>
</organism>
<dbReference type="Proteomes" id="UP000094892">
    <property type="component" value="Unassembled WGS sequence"/>
</dbReference>
<dbReference type="EMBL" id="MCOL01000001">
    <property type="protein sequence ID" value="ODO62593.1"/>
    <property type="molecule type" value="Genomic_DNA"/>
</dbReference>
<dbReference type="GO" id="GO:0042602">
    <property type="term" value="F:riboflavin reductase (NADPH) activity"/>
    <property type="evidence" value="ECO:0007669"/>
    <property type="project" value="TreeGrafter"/>
</dbReference>
<sequence length="212" mass="23409">MKVMILGAAGQIGQMVTQQLLAQTDDQLVLYGHNVSQRLTAFDSIRVTFVDGDFLEFDKVQTALNGVDAVYLSFVAGPDIIAGLIKVLDATGVKRLIVASIPDLYQEVSGPFQQWYRERTGIVWQSDRKQAADLIEASDLDYVLLRITWLYNQTGNTAVAVTKKGEPFTSAQVTRQAVAQFVVNLLAGKGDYHRESLGLGEPQTEFSKPSFY</sequence>
<dbReference type="InterPro" id="IPR016040">
    <property type="entry name" value="NAD(P)-bd_dom"/>
</dbReference>
<proteinExistence type="predicted"/>
<reference evidence="1 2" key="1">
    <citation type="submission" date="2016-08" db="EMBL/GenBank/DDBJ databases">
        <title>Genome sequencing of Lactobacillus plantarum JSA22, isolated from fermented soybean paste.</title>
        <authorList>
            <person name="Choi H.S."/>
        </authorList>
    </citation>
    <scope>NUCLEOTIDE SEQUENCE [LARGE SCALE GENOMIC DNA]</scope>
    <source>
        <strain evidence="1 2">JSA22</strain>
    </source>
</reference>
<protein>
    <submittedName>
        <fullName evidence="1">Uncharacterized protein</fullName>
    </submittedName>
</protein>
<name>A0A1E3KUQ2_LACPN</name>
<dbReference type="PATRIC" id="fig|1590.231.peg.390"/>
<gene>
    <name evidence="1" type="ORF">LPJSA22_02611</name>
</gene>
<dbReference type="GO" id="GO:0004074">
    <property type="term" value="F:biliverdin reductase [NAD(P)H] activity"/>
    <property type="evidence" value="ECO:0007669"/>
    <property type="project" value="TreeGrafter"/>
</dbReference>
<dbReference type="RefSeq" id="WP_063722382.1">
    <property type="nucleotide sequence ID" value="NZ_AP028145.1"/>
</dbReference>
<dbReference type="PANTHER" id="PTHR43355:SF2">
    <property type="entry name" value="FLAVIN REDUCTASE (NADPH)"/>
    <property type="match status" value="1"/>
</dbReference>
<dbReference type="Pfam" id="PF13460">
    <property type="entry name" value="NAD_binding_10"/>
    <property type="match status" value="1"/>
</dbReference>
<comment type="caution">
    <text evidence="1">The sequence shown here is derived from an EMBL/GenBank/DDBJ whole genome shotgun (WGS) entry which is preliminary data.</text>
</comment>
<dbReference type="AlphaFoldDB" id="A0A1E3KUQ2"/>
<dbReference type="SUPFAM" id="SSF51735">
    <property type="entry name" value="NAD(P)-binding Rossmann-fold domains"/>
    <property type="match status" value="1"/>
</dbReference>
<evidence type="ECO:0000313" key="1">
    <source>
        <dbReference type="EMBL" id="ODO62593.1"/>
    </source>
</evidence>
<dbReference type="PANTHER" id="PTHR43355">
    <property type="entry name" value="FLAVIN REDUCTASE (NADPH)"/>
    <property type="match status" value="1"/>
</dbReference>